<dbReference type="Proteomes" id="UP000251120">
    <property type="component" value="Chromosome"/>
</dbReference>
<feature type="binding site" evidence="8">
    <location>
        <position position="256"/>
    </location>
    <ligand>
        <name>substrate</name>
    </ligand>
</feature>
<feature type="binding site" evidence="8">
    <location>
        <position position="263"/>
    </location>
    <ligand>
        <name>substrate</name>
    </ligand>
</feature>
<accession>A0A2Z4XZP5</accession>
<dbReference type="SUPFAM" id="SSF47473">
    <property type="entry name" value="EF-hand"/>
    <property type="match status" value="1"/>
</dbReference>
<evidence type="ECO:0000313" key="13">
    <source>
        <dbReference type="Proteomes" id="UP000251120"/>
    </source>
</evidence>
<dbReference type="HAMAP" id="MF_00313">
    <property type="entry name" value="Glutaminase"/>
    <property type="match status" value="1"/>
</dbReference>
<feature type="binding site" evidence="8">
    <location>
        <position position="161"/>
    </location>
    <ligand>
        <name>substrate</name>
    </ligand>
</feature>
<comment type="subunit">
    <text evidence="2 8">Homotetramer.</text>
</comment>
<dbReference type="SMART" id="SM00248">
    <property type="entry name" value="ANK"/>
    <property type="match status" value="1"/>
</dbReference>
<keyword evidence="6 9" id="KW-0040">ANK repeat</keyword>
<dbReference type="SUPFAM" id="SSF48403">
    <property type="entry name" value="Ankyrin repeat"/>
    <property type="match status" value="1"/>
</dbReference>
<evidence type="ECO:0000256" key="4">
    <source>
        <dbReference type="ARBA" id="ARBA00022737"/>
    </source>
</evidence>
<dbReference type="EMBL" id="CP021781">
    <property type="protein sequence ID" value="AXA34357.1"/>
    <property type="molecule type" value="Genomic_DNA"/>
</dbReference>
<evidence type="ECO:0000256" key="3">
    <source>
        <dbReference type="ARBA" id="ARBA00012918"/>
    </source>
</evidence>
<dbReference type="GO" id="GO:0006537">
    <property type="term" value="P:glutamate biosynthetic process"/>
    <property type="evidence" value="ECO:0007669"/>
    <property type="project" value="TreeGrafter"/>
</dbReference>
<evidence type="ECO:0000313" key="14">
    <source>
        <dbReference type="Proteomes" id="UP000681131"/>
    </source>
</evidence>
<dbReference type="GO" id="GO:0006543">
    <property type="term" value="P:L-glutamine catabolic process"/>
    <property type="evidence" value="ECO:0007669"/>
    <property type="project" value="TreeGrafter"/>
</dbReference>
<dbReference type="EC" id="3.5.1.2" evidence="3 8"/>
<feature type="binding site" evidence="8">
    <location>
        <position position="341"/>
    </location>
    <ligand>
        <name>substrate</name>
    </ligand>
</feature>
<evidence type="ECO:0000256" key="5">
    <source>
        <dbReference type="ARBA" id="ARBA00022801"/>
    </source>
</evidence>
<feature type="domain" description="Glutaminase EF-hand" evidence="10">
    <location>
        <begin position="21"/>
        <end position="97"/>
    </location>
</feature>
<comment type="catalytic activity">
    <reaction evidence="7 8">
        <text>L-glutamine + H2O = L-glutamate + NH4(+)</text>
        <dbReference type="Rhea" id="RHEA:15889"/>
        <dbReference type="ChEBI" id="CHEBI:15377"/>
        <dbReference type="ChEBI" id="CHEBI:28938"/>
        <dbReference type="ChEBI" id="CHEBI:29985"/>
        <dbReference type="ChEBI" id="CHEBI:58359"/>
        <dbReference type="EC" id="3.5.1.2"/>
    </reaction>
</comment>
<dbReference type="Proteomes" id="UP000681131">
    <property type="component" value="Chromosome"/>
</dbReference>
<keyword evidence="14" id="KW-1185">Reference proteome</keyword>
<dbReference type="Gene3D" id="1.25.40.20">
    <property type="entry name" value="Ankyrin repeat-containing domain"/>
    <property type="match status" value="1"/>
</dbReference>
<feature type="binding site" evidence="8">
    <location>
        <position position="289"/>
    </location>
    <ligand>
        <name>substrate</name>
    </ligand>
</feature>
<dbReference type="PROSITE" id="PS50088">
    <property type="entry name" value="ANK_REPEAT"/>
    <property type="match status" value="1"/>
</dbReference>
<dbReference type="InterPro" id="IPR041541">
    <property type="entry name" value="Glutaminase_EF-hand"/>
</dbReference>
<feature type="repeat" description="ANK" evidence="9">
    <location>
        <begin position="459"/>
        <end position="491"/>
    </location>
</feature>
<organism evidence="11 13">
    <name type="scientific">Francisella adeliensis</name>
    <dbReference type="NCBI Taxonomy" id="2007306"/>
    <lineage>
        <taxon>Bacteria</taxon>
        <taxon>Pseudomonadati</taxon>
        <taxon>Pseudomonadota</taxon>
        <taxon>Gammaproteobacteria</taxon>
        <taxon>Thiotrichales</taxon>
        <taxon>Francisellaceae</taxon>
        <taxon>Francisella</taxon>
    </lineage>
</organism>
<dbReference type="Gene3D" id="3.40.710.10">
    <property type="entry name" value="DD-peptidase/beta-lactamase superfamily"/>
    <property type="match status" value="1"/>
</dbReference>
<evidence type="ECO:0000256" key="7">
    <source>
        <dbReference type="ARBA" id="ARBA00049534"/>
    </source>
</evidence>
<dbReference type="InterPro" id="IPR012338">
    <property type="entry name" value="Beta-lactam/transpept-like"/>
</dbReference>
<keyword evidence="8" id="KW-0007">Acetylation</keyword>
<dbReference type="GO" id="GO:0004359">
    <property type="term" value="F:glutaminase activity"/>
    <property type="evidence" value="ECO:0007669"/>
    <property type="project" value="UniProtKB-UniRule"/>
</dbReference>
<feature type="binding site" evidence="8">
    <location>
        <position position="359"/>
    </location>
    <ligand>
        <name>substrate</name>
    </ligand>
</feature>
<dbReference type="PROSITE" id="PS50297">
    <property type="entry name" value="ANK_REP_REGION"/>
    <property type="match status" value="1"/>
</dbReference>
<sequence length="515" mass="57429">MESNKINSVEVCTIGEEHYKTIFEAICDKTGHITKMDIISHLKDNGITRSDPRIKKLNKNLEDYSRRDKIDFEGFIEISSECISLIEKSINKGFIIPDFNEFEKEIREIFKEVSKNAEGQVATYIPQLARVNPDLFAVAFCSVDGQMITLGDYKQPYCVQSTSKAISYCIATELNGEEKVHQHVGREPSGVTFNAIALNKHNLPHNPMINSGAIMTSSLIKPEVNLADRFEYVTQVWSNLAGGEHIGFDNATYHSEKETANRNYALAHFMKEVDAFPEGTDIHTTLDFYFQNCSIQVNAVKMAKVMSTFANGGICPLTNKKIFSPTTIRNSLSMMYSCGMYDFSGEYAFSVGLPAKSGVSGSLVIAIPNVGGFAIFSPRLDANHNSARGVDFSRRLIDKFNFHNYDNIDNNLKINPIENRMMVESNLTFELIWAASTGDLTEVRRSVALGADINKGDYDNRTALHLAAAEGHNDVVKYLLNKGADVSTKDRWGMKAIDDAKTNSHDDIIKILETS</sequence>
<dbReference type="NCBIfam" id="TIGR03814">
    <property type="entry name" value="Gln_ase"/>
    <property type="match status" value="1"/>
</dbReference>
<evidence type="ECO:0000256" key="9">
    <source>
        <dbReference type="PROSITE-ProRule" id="PRU00023"/>
    </source>
</evidence>
<feature type="binding site" evidence="8">
    <location>
        <position position="210"/>
    </location>
    <ligand>
        <name>substrate</name>
    </ligand>
</feature>
<evidence type="ECO:0000256" key="1">
    <source>
        <dbReference type="ARBA" id="ARBA00011076"/>
    </source>
</evidence>
<evidence type="ECO:0000313" key="11">
    <source>
        <dbReference type="EMBL" id="AXA34357.1"/>
    </source>
</evidence>
<protein>
    <recommendedName>
        <fullName evidence="3 8">Glutaminase</fullName>
        <ecNumber evidence="3 8">3.5.1.2</ecNumber>
    </recommendedName>
</protein>
<dbReference type="InterPro" id="IPR036770">
    <property type="entry name" value="Ankyrin_rpt-contain_sf"/>
</dbReference>
<dbReference type="InterPro" id="IPR002110">
    <property type="entry name" value="Ankyrin_rpt"/>
</dbReference>
<evidence type="ECO:0000256" key="6">
    <source>
        <dbReference type="ARBA" id="ARBA00023043"/>
    </source>
</evidence>
<evidence type="ECO:0000256" key="2">
    <source>
        <dbReference type="ARBA" id="ARBA00011881"/>
    </source>
</evidence>
<dbReference type="Pfam" id="PF12796">
    <property type="entry name" value="Ank_2"/>
    <property type="match status" value="1"/>
</dbReference>
<dbReference type="Pfam" id="PF04960">
    <property type="entry name" value="Glutaminase"/>
    <property type="match status" value="1"/>
</dbReference>
<keyword evidence="4" id="KW-0677">Repeat</keyword>
<dbReference type="PANTHER" id="PTHR12544">
    <property type="entry name" value="GLUTAMINASE"/>
    <property type="match status" value="1"/>
</dbReference>
<reference evidence="12 14" key="2">
    <citation type="submission" date="2019-08" db="EMBL/GenBank/DDBJ databases">
        <title>Complete genome sequences of Francisella adeliensis (FSC1325 and FSC1326).</title>
        <authorList>
            <person name="Ohrman C."/>
            <person name="Uneklint I."/>
            <person name="Vallesi A."/>
            <person name="Karlsson L."/>
            <person name="Sjodin A."/>
        </authorList>
    </citation>
    <scope>NUCLEOTIDE SEQUENCE [LARGE SCALE GENOMIC DNA]</scope>
    <source>
        <strain evidence="12 14">FSC1325</strain>
    </source>
</reference>
<dbReference type="EMBL" id="CP043424">
    <property type="protein sequence ID" value="QIW12604.1"/>
    <property type="molecule type" value="Genomic_DNA"/>
</dbReference>
<gene>
    <name evidence="8 11" type="primary">glsA</name>
    <name evidence="11" type="ORF">CDH04_08095</name>
    <name evidence="12" type="ORF">FZC43_08100</name>
</gene>
<dbReference type="InterPro" id="IPR011992">
    <property type="entry name" value="EF-hand-dom_pair"/>
</dbReference>
<evidence type="ECO:0000313" key="12">
    <source>
        <dbReference type="EMBL" id="QIW12604.1"/>
    </source>
</evidence>
<name>A0A2Z4XZP5_9GAMM</name>
<dbReference type="KEGG" id="fad:CDH04_08095"/>
<dbReference type="OrthoDB" id="9788822at2"/>
<comment type="similarity">
    <text evidence="1 8">Belongs to the glutaminase family.</text>
</comment>
<reference evidence="11 13" key="1">
    <citation type="submission" date="2017-06" db="EMBL/GenBank/DDBJ databases">
        <title>Complete genome of Francisella adeliensis.</title>
        <authorList>
            <person name="Vallesi A."/>
            <person name="Sjodin A."/>
        </authorList>
    </citation>
    <scope>NUCLEOTIDE SEQUENCE [LARGE SCALE GENOMIC DNA]</scope>
    <source>
        <strain evidence="11 13">FDC440</strain>
    </source>
</reference>
<dbReference type="Gene3D" id="1.10.238.210">
    <property type="match status" value="1"/>
</dbReference>
<evidence type="ECO:0000256" key="8">
    <source>
        <dbReference type="HAMAP-Rule" id="MF_00313"/>
    </source>
</evidence>
<dbReference type="FunFam" id="3.40.710.10:FF:000005">
    <property type="entry name" value="Glutaminase"/>
    <property type="match status" value="1"/>
</dbReference>
<dbReference type="PANTHER" id="PTHR12544:SF29">
    <property type="entry name" value="GLUTAMINASE"/>
    <property type="match status" value="1"/>
</dbReference>
<keyword evidence="5 8" id="KW-0378">Hydrolase</keyword>
<evidence type="ECO:0000259" key="10">
    <source>
        <dbReference type="Pfam" id="PF17959"/>
    </source>
</evidence>
<dbReference type="SUPFAM" id="SSF56601">
    <property type="entry name" value="beta-lactamase/transpeptidase-like"/>
    <property type="match status" value="1"/>
</dbReference>
<dbReference type="InterPro" id="IPR015868">
    <property type="entry name" value="Glutaminase"/>
</dbReference>
<dbReference type="Pfam" id="PF17959">
    <property type="entry name" value="EF-hand_14"/>
    <property type="match status" value="1"/>
</dbReference>
<proteinExistence type="inferred from homology"/>
<dbReference type="RefSeq" id="WP_112870536.1">
    <property type="nucleotide sequence ID" value="NZ_CP021781.1"/>
</dbReference>
<dbReference type="AlphaFoldDB" id="A0A2Z4XZP5"/>